<dbReference type="SUPFAM" id="SSF82689">
    <property type="entry name" value="Mechanosensitive channel protein MscS (YggB), C-terminal domain"/>
    <property type="match status" value="1"/>
</dbReference>
<dbReference type="Proteomes" id="UP000001203">
    <property type="component" value="Chromosome circular"/>
</dbReference>
<dbReference type="RefSeq" id="WP_009544920.1">
    <property type="nucleotide sequence ID" value="NC_010546.1"/>
</dbReference>
<evidence type="ECO:0000256" key="5">
    <source>
        <dbReference type="ARBA" id="ARBA00022989"/>
    </source>
</evidence>
<dbReference type="InterPro" id="IPR023408">
    <property type="entry name" value="MscS_beta-dom_sf"/>
</dbReference>
<evidence type="ECO:0000256" key="3">
    <source>
        <dbReference type="ARBA" id="ARBA00022475"/>
    </source>
</evidence>
<evidence type="ECO:0000313" key="12">
    <source>
        <dbReference type="Proteomes" id="UP000001203"/>
    </source>
</evidence>
<dbReference type="Gene3D" id="2.30.30.60">
    <property type="match status" value="1"/>
</dbReference>
<evidence type="ECO:0000259" key="8">
    <source>
        <dbReference type="Pfam" id="PF00924"/>
    </source>
</evidence>
<reference evidence="11 12" key="1">
    <citation type="journal article" date="2008" name="Proc. Natl. Acad. Sci. U.S.A.">
        <title>The genome of Cyanothece 51142, a unicellular diazotrophic cyanobacterium important in the marine nitrogen cycle.</title>
        <authorList>
            <person name="Welsh E.A."/>
            <person name="Liberton M."/>
            <person name="Stoeckel J."/>
            <person name="Loh T."/>
            <person name="Elvitigala T."/>
            <person name="Wang C."/>
            <person name="Wollam A."/>
            <person name="Fulton R.S."/>
            <person name="Clifton S.W."/>
            <person name="Jacobs J.M."/>
            <person name="Aurora R."/>
            <person name="Ghosh B.K."/>
            <person name="Sherman L.A."/>
            <person name="Smith R.D."/>
            <person name="Wilson R.K."/>
            <person name="Pakrasi H.B."/>
        </authorList>
    </citation>
    <scope>NUCLEOTIDE SEQUENCE [LARGE SCALE GENOMIC DNA]</scope>
    <source>
        <strain evidence="12">ATCC 51142 / BH68</strain>
    </source>
</reference>
<dbReference type="GO" id="GO:0005886">
    <property type="term" value="C:plasma membrane"/>
    <property type="evidence" value="ECO:0007669"/>
    <property type="project" value="UniProtKB-SubCell"/>
</dbReference>
<comment type="similarity">
    <text evidence="2">Belongs to the MscS (TC 1.A.23) family.</text>
</comment>
<dbReference type="GO" id="GO:0008381">
    <property type="term" value="F:mechanosensitive monoatomic ion channel activity"/>
    <property type="evidence" value="ECO:0007669"/>
    <property type="project" value="InterPro"/>
</dbReference>
<dbReference type="PANTHER" id="PTHR30460">
    <property type="entry name" value="MODERATE CONDUCTANCE MECHANOSENSITIVE CHANNEL YBIO"/>
    <property type="match status" value="1"/>
</dbReference>
<dbReference type="EMBL" id="CP000806">
    <property type="protein sequence ID" value="ACB51734.1"/>
    <property type="molecule type" value="Genomic_DNA"/>
</dbReference>
<dbReference type="STRING" id="43989.cce_2385"/>
<dbReference type="Gene3D" id="3.30.70.100">
    <property type="match status" value="1"/>
</dbReference>
<accession>B1WQM3</accession>
<keyword evidence="5 7" id="KW-1133">Transmembrane helix</keyword>
<evidence type="ECO:0000313" key="11">
    <source>
        <dbReference type="EMBL" id="ACB51734.1"/>
    </source>
</evidence>
<feature type="transmembrane region" description="Helical" evidence="7">
    <location>
        <begin position="400"/>
        <end position="421"/>
    </location>
</feature>
<comment type="subcellular location">
    <subcellularLocation>
        <location evidence="1">Cell membrane</location>
        <topology evidence="1">Multi-pass membrane protein</topology>
    </subcellularLocation>
</comment>
<organism evidence="11 12">
    <name type="scientific">Crocosphaera subtropica (strain ATCC 51142 / BH68)</name>
    <name type="common">Cyanothece sp. (strain ATCC 51142)</name>
    <dbReference type="NCBI Taxonomy" id="43989"/>
    <lineage>
        <taxon>Bacteria</taxon>
        <taxon>Bacillati</taxon>
        <taxon>Cyanobacteriota</taxon>
        <taxon>Cyanophyceae</taxon>
        <taxon>Oscillatoriophycideae</taxon>
        <taxon>Chroococcales</taxon>
        <taxon>Aphanothecaceae</taxon>
        <taxon>Crocosphaera</taxon>
        <taxon>Crocosphaera subtropica</taxon>
    </lineage>
</organism>
<dbReference type="Pfam" id="PF00924">
    <property type="entry name" value="MS_channel_2nd"/>
    <property type="match status" value="1"/>
</dbReference>
<dbReference type="InterPro" id="IPR049278">
    <property type="entry name" value="MS_channel_C"/>
</dbReference>
<dbReference type="Pfam" id="PF21082">
    <property type="entry name" value="MS_channel_3rd"/>
    <property type="match status" value="1"/>
</dbReference>
<dbReference type="PANTHER" id="PTHR30460:SF0">
    <property type="entry name" value="MODERATE CONDUCTANCE MECHANOSENSITIVE CHANNEL YBIO"/>
    <property type="match status" value="1"/>
</dbReference>
<evidence type="ECO:0000256" key="4">
    <source>
        <dbReference type="ARBA" id="ARBA00022692"/>
    </source>
</evidence>
<dbReference type="KEGG" id="cyt:cce_2385"/>
<dbReference type="HOGENOM" id="CLU_027053_0_0_3"/>
<feature type="transmembrane region" description="Helical" evidence="7">
    <location>
        <begin position="370"/>
        <end position="394"/>
    </location>
</feature>
<dbReference type="InterPro" id="IPR049142">
    <property type="entry name" value="MS_channel_1st"/>
</dbReference>
<feature type="domain" description="Mechanosensitive ion channel transmembrane helices 2/3" evidence="10">
    <location>
        <begin position="465"/>
        <end position="502"/>
    </location>
</feature>
<dbReference type="AlphaFoldDB" id="B1WQM3"/>
<keyword evidence="3" id="KW-1003">Cell membrane</keyword>
<evidence type="ECO:0008006" key="13">
    <source>
        <dbReference type="Google" id="ProtNLM"/>
    </source>
</evidence>
<feature type="domain" description="Mechanosensitive ion channel MscS C-terminal" evidence="9">
    <location>
        <begin position="574"/>
        <end position="661"/>
    </location>
</feature>
<feature type="transmembrane region" description="Helical" evidence="7">
    <location>
        <begin position="464"/>
        <end position="481"/>
    </location>
</feature>
<keyword evidence="6 7" id="KW-0472">Membrane</keyword>
<dbReference type="InterPro" id="IPR045276">
    <property type="entry name" value="YbiO_bact"/>
</dbReference>
<dbReference type="Pfam" id="PF21088">
    <property type="entry name" value="MS_channel_1st"/>
    <property type="match status" value="1"/>
</dbReference>
<evidence type="ECO:0000256" key="2">
    <source>
        <dbReference type="ARBA" id="ARBA00008017"/>
    </source>
</evidence>
<dbReference type="InterPro" id="IPR006685">
    <property type="entry name" value="MscS_channel_2nd"/>
</dbReference>
<gene>
    <name evidence="11" type="ordered locus">cce_2385</name>
</gene>
<dbReference type="eggNOG" id="COG0668">
    <property type="taxonomic scope" value="Bacteria"/>
</dbReference>
<name>B1WQM3_CROS5</name>
<dbReference type="SUPFAM" id="SSF50182">
    <property type="entry name" value="Sm-like ribonucleoproteins"/>
    <property type="match status" value="1"/>
</dbReference>
<evidence type="ECO:0000256" key="7">
    <source>
        <dbReference type="SAM" id="Phobius"/>
    </source>
</evidence>
<evidence type="ECO:0000256" key="6">
    <source>
        <dbReference type="ARBA" id="ARBA00023136"/>
    </source>
</evidence>
<feature type="domain" description="Mechanosensitive ion channel MscS" evidence="8">
    <location>
        <begin position="504"/>
        <end position="569"/>
    </location>
</feature>
<sequence length="691" mass="79574">MFKKKLKFIIILCFSFLLTLTFMKPSLGQISLFSPSTNPQGTQTAPWDLNKAYTCGRFWCSDVYIYDDSKQVRKTLLIPELTLAALQRIDQNNLETIQALEQRAKLVQQSFDKIVNRIISSQKKSAATNIDDIGFWIPTSVKALWGSGEAKPPHPWLPKIEIGIKNQQTVIYAPDQFELGTSSLLIVTVTENDAIANNVTVEELASIWQENIIISFNNALWGHEFDQKYFAGRWIISGIPIIIALLLIWIVEFLRTFLRKRSNNLQQKLNRLTETIARNGKAIEYHKTYSDEYNNNSETIEQETSRDNQSKNQSIKNIFTFQFLVTIILKLIKKITKKNKWLSSKLSRSKQKLFLQRQNWLKQRRNFYQLLLRLSLILDVFILGCCLIVISLVFRDIRFLSVYILKRTILLIIVWVGLTILDKIGDFLIDYYLNRWATEAHETNPESNRYTLRINTYSSTLKQATTFITLVLGIYLTIWLVGIDTTVLAGAGIVAVAVAFLSRNLLEDMLNGVLILWSDRYAIGDVIDVNGMGGFVENINLFVTYLRNLDGQLIAIPNSQISTVINHTKDWSRVNFTIKIAWYEDINKAINIMINVAKQMQKEPEWSDKFLEPLEVLGVDEVSYEGILIRVLIRTKPLEHWPLGREFRLRVKQEFDEANISLGIPHHTISVVDDTHNDDQLLSYIVPQKDS</sequence>
<evidence type="ECO:0000256" key="1">
    <source>
        <dbReference type="ARBA" id="ARBA00004651"/>
    </source>
</evidence>
<evidence type="ECO:0000259" key="10">
    <source>
        <dbReference type="Pfam" id="PF21088"/>
    </source>
</evidence>
<proteinExistence type="inferred from homology"/>
<evidence type="ECO:0000259" key="9">
    <source>
        <dbReference type="Pfam" id="PF21082"/>
    </source>
</evidence>
<dbReference type="InterPro" id="IPR011066">
    <property type="entry name" value="MscS_channel_C_sf"/>
</dbReference>
<dbReference type="OrthoDB" id="9809206at2"/>
<dbReference type="InterPro" id="IPR010920">
    <property type="entry name" value="LSM_dom_sf"/>
</dbReference>
<protein>
    <recommendedName>
        <fullName evidence="13">MscS mechanosensitive ion channel</fullName>
    </recommendedName>
</protein>
<dbReference type="Gene3D" id="1.10.287.1260">
    <property type="match status" value="1"/>
</dbReference>
<feature type="transmembrane region" description="Helical" evidence="7">
    <location>
        <begin position="234"/>
        <end position="258"/>
    </location>
</feature>
<keyword evidence="12" id="KW-1185">Reference proteome</keyword>
<keyword evidence="4 7" id="KW-0812">Transmembrane</keyword>